<reference evidence="2 3" key="1">
    <citation type="journal article" date="2008" name="Int. J. Syst. Evol. Microbiol.">
        <title>Description of Roseateles aquatilis sp. nov. and Roseateles terrae sp. nov., in the class Betaproteobacteria, and emended description of the genus Roseateles.</title>
        <authorList>
            <person name="Gomila M."/>
            <person name="Bowien B."/>
            <person name="Falsen E."/>
            <person name="Moore E.R."/>
            <person name="Lalucat J."/>
        </authorList>
    </citation>
    <scope>NUCLEOTIDE SEQUENCE [LARGE SCALE GENOMIC DNA]</scope>
    <source>
        <strain evidence="2 3">CCUG 48205</strain>
    </source>
</reference>
<organism evidence="2 3">
    <name type="scientific">Roseateles aquatilis</name>
    <dbReference type="NCBI Taxonomy" id="431061"/>
    <lineage>
        <taxon>Bacteria</taxon>
        <taxon>Pseudomonadati</taxon>
        <taxon>Pseudomonadota</taxon>
        <taxon>Betaproteobacteria</taxon>
        <taxon>Burkholderiales</taxon>
        <taxon>Sphaerotilaceae</taxon>
        <taxon>Roseateles</taxon>
    </lineage>
</organism>
<dbReference type="AlphaFoldDB" id="A0A246JG82"/>
<feature type="domain" description="DinB-like" evidence="1">
    <location>
        <begin position="11"/>
        <end position="150"/>
    </location>
</feature>
<name>A0A246JG82_9BURK</name>
<dbReference type="EMBL" id="NIOF01000003">
    <property type="protein sequence ID" value="OWQ91612.1"/>
    <property type="molecule type" value="Genomic_DNA"/>
</dbReference>
<dbReference type="OrthoDB" id="7172021at2"/>
<evidence type="ECO:0000259" key="1">
    <source>
        <dbReference type="Pfam" id="PF12867"/>
    </source>
</evidence>
<protein>
    <submittedName>
        <fullName evidence="2">Damage-inducible protein DinB</fullName>
    </submittedName>
</protein>
<keyword evidence="3" id="KW-1185">Reference proteome</keyword>
<dbReference type="Gene3D" id="1.20.120.450">
    <property type="entry name" value="dinb family like domain"/>
    <property type="match status" value="1"/>
</dbReference>
<evidence type="ECO:0000313" key="3">
    <source>
        <dbReference type="Proteomes" id="UP000197468"/>
    </source>
</evidence>
<dbReference type="Pfam" id="PF12867">
    <property type="entry name" value="DinB_2"/>
    <property type="match status" value="1"/>
</dbReference>
<comment type="caution">
    <text evidence="2">The sequence shown here is derived from an EMBL/GenBank/DDBJ whole genome shotgun (WGS) entry which is preliminary data.</text>
</comment>
<dbReference type="InterPro" id="IPR024775">
    <property type="entry name" value="DinB-like"/>
</dbReference>
<gene>
    <name evidence="2" type="ORF">CDN99_09295</name>
</gene>
<dbReference type="Proteomes" id="UP000197468">
    <property type="component" value="Unassembled WGS sequence"/>
</dbReference>
<evidence type="ECO:0000313" key="2">
    <source>
        <dbReference type="EMBL" id="OWQ91612.1"/>
    </source>
</evidence>
<dbReference type="InterPro" id="IPR034660">
    <property type="entry name" value="DinB/YfiT-like"/>
</dbReference>
<accession>A0A246JG82</accession>
<sequence length="184" mass="20338">MDAVTLETLAAFPRQLEAHFALFPEEARHWAPPSWAGVPSEALTAIEQLCHVRDIEIDGYQQRIRRILSEDDPLLPSLDTDALVLERRYGEDDPVAALAAFAEARRETLRLLATITPEQLGRRARFEGYGPLTFKALIHYLCSHDQQHLAGLQWVLGQYDAARADAAGPADESAAAAAAQPSQR</sequence>
<dbReference type="SUPFAM" id="SSF109854">
    <property type="entry name" value="DinB/YfiT-like putative metalloenzymes"/>
    <property type="match status" value="1"/>
</dbReference>
<proteinExistence type="predicted"/>